<keyword evidence="7 13" id="KW-0067">ATP-binding</keyword>
<feature type="domain" description="ABC transporter" evidence="12">
    <location>
        <begin position="652"/>
        <end position="881"/>
    </location>
</feature>
<comment type="similarity">
    <text evidence="2">Belongs to the ABC transporter superfamily. ABCA family.</text>
</comment>
<dbReference type="PANTHER" id="PTHR19229">
    <property type="entry name" value="ATP-BINDING CASSETTE TRANSPORTER SUBFAMILY A ABCA"/>
    <property type="match status" value="1"/>
</dbReference>
<dbReference type="PANTHER" id="PTHR19229:SF36">
    <property type="entry name" value="ATP-BINDING CASSETTE SUB-FAMILY A MEMBER 2"/>
    <property type="match status" value="1"/>
</dbReference>
<dbReference type="GO" id="GO:0016020">
    <property type="term" value="C:membrane"/>
    <property type="evidence" value="ECO:0007669"/>
    <property type="project" value="UniProtKB-SubCell"/>
</dbReference>
<evidence type="ECO:0000256" key="10">
    <source>
        <dbReference type="SAM" id="MobiDB-lite"/>
    </source>
</evidence>
<dbReference type="InterPro" id="IPR026082">
    <property type="entry name" value="ABCA"/>
</dbReference>
<dbReference type="GO" id="GO:0016887">
    <property type="term" value="F:ATP hydrolysis activity"/>
    <property type="evidence" value="ECO:0007669"/>
    <property type="project" value="InterPro"/>
</dbReference>
<reference evidence="14" key="1">
    <citation type="journal article" date="2015" name="PLoS Genet.">
        <title>Genome Sequence and Transcriptome Analyses of Chrysochromulina tobin: Metabolic Tools for Enhanced Algal Fitness in the Prominent Order Prymnesiales (Haptophyceae).</title>
        <authorList>
            <person name="Hovde B.T."/>
            <person name="Deodato C.R."/>
            <person name="Hunsperger H.M."/>
            <person name="Ryken S.A."/>
            <person name="Yost W."/>
            <person name="Jha R.K."/>
            <person name="Patterson J."/>
            <person name="Monnat R.J. Jr."/>
            <person name="Barlow S.B."/>
            <person name="Starkenburg S.R."/>
            <person name="Cattolico R.A."/>
        </authorList>
    </citation>
    <scope>NUCLEOTIDE SEQUENCE</scope>
    <source>
        <strain evidence="14">CCMP291</strain>
    </source>
</reference>
<proteinExistence type="inferred from homology"/>
<evidence type="ECO:0000256" key="4">
    <source>
        <dbReference type="ARBA" id="ARBA00022692"/>
    </source>
</evidence>
<keyword evidence="9 11" id="KW-0472">Membrane</keyword>
<organism evidence="13 14">
    <name type="scientific">Chrysochromulina tobinii</name>
    <dbReference type="NCBI Taxonomy" id="1460289"/>
    <lineage>
        <taxon>Eukaryota</taxon>
        <taxon>Haptista</taxon>
        <taxon>Haptophyta</taxon>
        <taxon>Prymnesiophyceae</taxon>
        <taxon>Prymnesiales</taxon>
        <taxon>Chrysochromulinaceae</taxon>
        <taxon>Chrysochromulina</taxon>
    </lineage>
</organism>
<evidence type="ECO:0000256" key="5">
    <source>
        <dbReference type="ARBA" id="ARBA00022737"/>
    </source>
</evidence>
<sequence length="1901" mass="204754">KLASSCNTEACRSPARPCQRHSRDEPRWNTTHHRMAASWLASCRPLPRLTTSPPHATHNGLCSSGARSSCSKASSGRAPCEIVLPALLCMLVLIGANASTIDTFPNTEYAPANMTAALSAIGPAGFLTFLSQQAGSAIVPSGMPGMPTSTFTPTAIPPLSLFLGYSYISQQLANVQGFPVDFPPFDGTYLAVTPNTSAVRDLVDDVLNKPVEPWMLNPRGVIGGQIAQLLALLSFTQPQLNLSVFPEPATLRAYYEVRYFKDEGAIEAAARSQEPIWAALAFAEPLPKNGTGVLSYNLRFNASAVPRQQSPYDRFPNGLSELYWPYYSTGFLSLQSALNQHTLSQHTTNQTAPLAVGVPFPVPAYVHNTFFNFAGNLIGLVVVFSFLIPISTMLRALVLEKESKLREQLLTMGATLPAYYGSVLTTYGASYFITALVCAAIIFPSCYTYSDPTLVVALFVLFALATLAFTLALSPFFKNARLAALAGPLLFFISSQFYNAFLDKGVLSQGQDGAKWAVSIFPSMAFYLGASLMAQYEGSQQGLSWAEVFHGDGFGVGQSILMLIFDVGFWLLVAWYLDQVLPSEYGLQKPFYFLCMPSYWCGAVVGTDADGDLSLDSMSLAPLSAASASPAETSEAPLAVEPLATPVTTRGVAVKRLYKTWGKRVAVHPMDLEMAPGQVTGLLGANGAGKTTTISMLTGLIPPTSGTATIDGLSIRTQMRAIRLSLGVCTQLNTIFGPLTPVQHLELYGRLKGLSGTRLATAIEQLLTYVMLQEKRLTAACNLSGGQKRKLCLAISLIGNARTVFLDEPTSGMDPHSRRSIWALLREQREGRTIVLTTHFLDEAEILSDRIAIMAEGRLRCLGSPLFLKDYFGTGYSLSLTKQPSAAPSAAPAFDAAALLEWARTFVPTAALINETSLEATVRLPGDDLLAFQRLFTDLEQKLGSFGVKDFGATCTTLEDVFLKINENALQRLEDKQAVRKQQQLLLREGGASTHGAGSAAPGASDEGAPSHTNGVELVPDMEAAQTAVAYDKSSVTEEGMRQPLGTALALPRHPPSSYDARGAARADGFSKVRLFGGLVTKRGLSARRDFCTTSCMIFFPVVLVWLALALLNVTGSFIATPKPMPLTPEATFPKLVGVSGGQEIKRPVPLVLPEGNVAASSWAPTLNKLGWNVNQPVQVSGDNVFPNVTIGLSAYLLANPSAVLPAALAFSPDTPIAGTTEVVGVASLLFNSTATLSPPALVNTLYDTLVQLATGSAVSIAGSMQSLPVSDQTKATFDSFISLFASIMILIPFAFVAAQFVVPLVRERESGSKQMQFISGVGPVIYWLSNWAWDALMFLIIAASTLVVFVIQNRSEFTGTTEAFGGTTLLLLTFGVAVVPLSSAASFGFTTPSNGLIVMIAFHFLSGFGLNVCDFILQSISTETQKINDGLRYLYRLFPAYCLGQGFFSMSTRQLVANFAAFGQPQPKLYDWDQLGAPITYLFLEGLGFMAITLVLQYAESDIKLQQRLFGPFERLQQRLFGRRAPEAGPNGAANGGDHGGTDGLPVAQGRRGRAERSSIEDMSVLEERQVIDEGGAETSDSAALIIKHLRREFGPKVAVRDLCLRIGRGECFGFLGVNGAGKSTTFSMLTGSLVPTSGDALLEGMSILHEQNKIRRLVGYCPQHDALEALMTAREALRMYAKIKDVAPGSIEAEVEDLIQDLDLSKFADKPCGTYSGGNKRKLCVGIALVGSPQLVMLDEPSSGMDAASKRFLWSVIKRRTKGCMTVLTTHSMEECEALCGRIGIMVDGTLSCLGPIQALKSKYGQGYKLDMRLDARARPEAILELLQQRIEGIKSDELEPPSMVLTVPQGSATLSRLFALLSELRSTHHVLECSVTQCTLEQIFIQMASKSKLRKDDE</sequence>
<dbReference type="InterPro" id="IPR013525">
    <property type="entry name" value="ABC2_TM"/>
</dbReference>
<feature type="transmembrane region" description="Helical" evidence="11">
    <location>
        <begin position="1332"/>
        <end position="1352"/>
    </location>
</feature>
<feature type="domain" description="ABC transporter" evidence="12">
    <location>
        <begin position="1586"/>
        <end position="1815"/>
    </location>
</feature>
<feature type="transmembrane region" description="Helical" evidence="11">
    <location>
        <begin position="1281"/>
        <end position="1303"/>
    </location>
</feature>
<dbReference type="PROSITE" id="PS50893">
    <property type="entry name" value="ABC_TRANSPORTER_2"/>
    <property type="match status" value="2"/>
</dbReference>
<evidence type="ECO:0000256" key="3">
    <source>
        <dbReference type="ARBA" id="ARBA00022448"/>
    </source>
</evidence>
<feature type="transmembrane region" description="Helical" evidence="11">
    <location>
        <begin position="377"/>
        <end position="398"/>
    </location>
</feature>
<dbReference type="InterPro" id="IPR003439">
    <property type="entry name" value="ABC_transporter-like_ATP-bd"/>
</dbReference>
<feature type="non-terminal residue" evidence="13">
    <location>
        <position position="1"/>
    </location>
</feature>
<dbReference type="GO" id="GO:0005319">
    <property type="term" value="F:lipid transporter activity"/>
    <property type="evidence" value="ECO:0007669"/>
    <property type="project" value="TreeGrafter"/>
</dbReference>
<dbReference type="CDD" id="cd03263">
    <property type="entry name" value="ABC_subfamily_A"/>
    <property type="match status" value="2"/>
</dbReference>
<feature type="transmembrane region" description="Helical" evidence="11">
    <location>
        <begin position="1098"/>
        <end position="1120"/>
    </location>
</feature>
<dbReference type="InterPro" id="IPR003593">
    <property type="entry name" value="AAA+_ATPase"/>
</dbReference>
<dbReference type="GO" id="GO:0005524">
    <property type="term" value="F:ATP binding"/>
    <property type="evidence" value="ECO:0007669"/>
    <property type="project" value="UniProtKB-KW"/>
</dbReference>
<dbReference type="SMART" id="SM00382">
    <property type="entry name" value="AAA"/>
    <property type="match status" value="2"/>
</dbReference>
<dbReference type="PROSITE" id="PS00211">
    <property type="entry name" value="ABC_TRANSPORTER_1"/>
    <property type="match status" value="2"/>
</dbReference>
<dbReference type="FunFam" id="3.40.50.300:FF:002470">
    <property type="entry name" value="ABC transporter, putative"/>
    <property type="match status" value="1"/>
</dbReference>
<feature type="transmembrane region" description="Helical" evidence="11">
    <location>
        <begin position="454"/>
        <end position="473"/>
    </location>
</feature>
<evidence type="ECO:0000256" key="2">
    <source>
        <dbReference type="ARBA" id="ARBA00008869"/>
    </source>
</evidence>
<dbReference type="FunFam" id="3.40.50.300:FF:000298">
    <property type="entry name" value="ATP-binding cassette sub-family A member 12"/>
    <property type="match status" value="1"/>
</dbReference>
<feature type="transmembrane region" description="Helical" evidence="11">
    <location>
        <begin position="1480"/>
        <end position="1500"/>
    </location>
</feature>
<dbReference type="Pfam" id="PF12698">
    <property type="entry name" value="ABC2_membrane_3"/>
    <property type="match status" value="2"/>
</dbReference>
<dbReference type="InterPro" id="IPR017871">
    <property type="entry name" value="ABC_transporter-like_CS"/>
</dbReference>
<keyword evidence="8 11" id="KW-1133">Transmembrane helix</keyword>
<dbReference type="OrthoDB" id="10255969at2759"/>
<evidence type="ECO:0000256" key="11">
    <source>
        <dbReference type="SAM" id="Phobius"/>
    </source>
</evidence>
<evidence type="ECO:0000256" key="9">
    <source>
        <dbReference type="ARBA" id="ARBA00023136"/>
    </source>
</evidence>
<dbReference type="Gene3D" id="3.40.50.300">
    <property type="entry name" value="P-loop containing nucleotide triphosphate hydrolases"/>
    <property type="match status" value="2"/>
</dbReference>
<feature type="region of interest" description="Disordered" evidence="10">
    <location>
        <begin position="990"/>
        <end position="1015"/>
    </location>
</feature>
<dbReference type="Pfam" id="PF00005">
    <property type="entry name" value="ABC_tran"/>
    <property type="match status" value="2"/>
</dbReference>
<protein>
    <submittedName>
        <fullName evidence="13">ATP-binding cassette sub-family a member 12</fullName>
    </submittedName>
</protein>
<feature type="transmembrane region" description="Helical" evidence="11">
    <location>
        <begin position="482"/>
        <end position="501"/>
    </location>
</feature>
<feature type="transmembrane region" description="Helical" evidence="11">
    <location>
        <begin position="1396"/>
        <end position="1418"/>
    </location>
</feature>
<evidence type="ECO:0000259" key="12">
    <source>
        <dbReference type="PROSITE" id="PS50893"/>
    </source>
</evidence>
<dbReference type="SUPFAM" id="SSF52540">
    <property type="entry name" value="P-loop containing nucleoside triphosphate hydrolases"/>
    <property type="match status" value="2"/>
</dbReference>
<dbReference type="InterPro" id="IPR027417">
    <property type="entry name" value="P-loop_NTPase"/>
</dbReference>
<feature type="transmembrane region" description="Helical" evidence="11">
    <location>
        <begin position="419"/>
        <end position="442"/>
    </location>
</feature>
<evidence type="ECO:0000256" key="7">
    <source>
        <dbReference type="ARBA" id="ARBA00022840"/>
    </source>
</evidence>
<evidence type="ECO:0000313" key="14">
    <source>
        <dbReference type="Proteomes" id="UP000037460"/>
    </source>
</evidence>
<comment type="caution">
    <text evidence="13">The sequence shown here is derived from an EMBL/GenBank/DDBJ whole genome shotgun (WGS) entry which is preliminary data.</text>
</comment>
<feature type="transmembrane region" description="Helical" evidence="11">
    <location>
        <begin position="554"/>
        <end position="577"/>
    </location>
</feature>
<feature type="compositionally biased region" description="Low complexity" evidence="10">
    <location>
        <begin position="990"/>
        <end position="1011"/>
    </location>
</feature>
<keyword evidence="3" id="KW-0813">Transport</keyword>
<evidence type="ECO:0000256" key="6">
    <source>
        <dbReference type="ARBA" id="ARBA00022741"/>
    </source>
</evidence>
<evidence type="ECO:0000256" key="8">
    <source>
        <dbReference type="ARBA" id="ARBA00022989"/>
    </source>
</evidence>
<feature type="transmembrane region" description="Helical" evidence="11">
    <location>
        <begin position="1364"/>
        <end position="1390"/>
    </location>
</feature>
<evidence type="ECO:0000313" key="13">
    <source>
        <dbReference type="EMBL" id="KOO24989.1"/>
    </source>
</evidence>
<name>A0A0M0JEI7_9EUKA</name>
<accession>A0A0M0JEI7</accession>
<dbReference type="EMBL" id="JWZX01003030">
    <property type="protein sequence ID" value="KOO24989.1"/>
    <property type="molecule type" value="Genomic_DNA"/>
</dbReference>
<comment type="subcellular location">
    <subcellularLocation>
        <location evidence="1">Membrane</location>
        <topology evidence="1">Multi-pass membrane protein</topology>
    </subcellularLocation>
</comment>
<feature type="transmembrane region" description="Helical" evidence="11">
    <location>
        <begin position="513"/>
        <end position="534"/>
    </location>
</feature>
<keyword evidence="6" id="KW-0547">Nucleotide-binding</keyword>
<evidence type="ECO:0000256" key="1">
    <source>
        <dbReference type="ARBA" id="ARBA00004141"/>
    </source>
</evidence>
<feature type="compositionally biased region" description="Gly residues" evidence="10">
    <location>
        <begin position="1535"/>
        <end position="1544"/>
    </location>
</feature>
<keyword evidence="14" id="KW-1185">Reference proteome</keyword>
<gene>
    <name evidence="13" type="ORF">Ctob_005144</name>
</gene>
<feature type="region of interest" description="Disordered" evidence="10">
    <location>
        <begin position="1528"/>
        <end position="1561"/>
    </location>
</feature>
<dbReference type="GO" id="GO:0140359">
    <property type="term" value="F:ABC-type transporter activity"/>
    <property type="evidence" value="ECO:0007669"/>
    <property type="project" value="InterPro"/>
</dbReference>
<keyword evidence="4 11" id="KW-0812">Transmembrane</keyword>
<dbReference type="Proteomes" id="UP000037460">
    <property type="component" value="Unassembled WGS sequence"/>
</dbReference>
<keyword evidence="5" id="KW-0677">Repeat</keyword>